<feature type="transmembrane region" description="Helical" evidence="1">
    <location>
        <begin position="119"/>
        <end position="136"/>
    </location>
</feature>
<organism evidence="3 4">
    <name type="scientific">Coraliomargarita algicola</name>
    <dbReference type="NCBI Taxonomy" id="3092156"/>
    <lineage>
        <taxon>Bacteria</taxon>
        <taxon>Pseudomonadati</taxon>
        <taxon>Verrucomicrobiota</taxon>
        <taxon>Opitutia</taxon>
        <taxon>Puniceicoccales</taxon>
        <taxon>Coraliomargaritaceae</taxon>
        <taxon>Coraliomargarita</taxon>
    </lineage>
</organism>
<reference evidence="3 4" key="1">
    <citation type="submission" date="2023-11" db="EMBL/GenBank/DDBJ databases">
        <title>Coraliomargarita sp. nov., isolated from marine algae.</title>
        <authorList>
            <person name="Lee J.K."/>
            <person name="Baek J.H."/>
            <person name="Kim J.M."/>
            <person name="Choi D.G."/>
            <person name="Jeon C.O."/>
        </authorList>
    </citation>
    <scope>NUCLEOTIDE SEQUENCE [LARGE SCALE GENOMIC DNA]</scope>
    <source>
        <strain evidence="3 4">J2-16</strain>
    </source>
</reference>
<accession>A0ABZ0RMR2</accession>
<evidence type="ECO:0000313" key="4">
    <source>
        <dbReference type="Proteomes" id="UP001324993"/>
    </source>
</evidence>
<feature type="domain" description="DUF4236" evidence="2">
    <location>
        <begin position="3"/>
        <end position="53"/>
    </location>
</feature>
<evidence type="ECO:0000256" key="1">
    <source>
        <dbReference type="SAM" id="Phobius"/>
    </source>
</evidence>
<feature type="transmembrane region" description="Helical" evidence="1">
    <location>
        <begin position="142"/>
        <end position="161"/>
    </location>
</feature>
<dbReference type="Pfam" id="PF14020">
    <property type="entry name" value="DUF4236"/>
    <property type="match status" value="1"/>
</dbReference>
<evidence type="ECO:0000313" key="3">
    <source>
        <dbReference type="EMBL" id="WPJ97514.1"/>
    </source>
</evidence>
<sequence length="363" mass="39926">MGFYLRKSLRFGPVRFNLSKSGVGVSAGIKGFRVGSGPRGNYVHMGRGGVYYRKTLPAGRNGTSGSKQQAVDSHEQVQPSLPGDIVMDEIDSGDVGQIVDSSSSDLVEELTLKRKKTRYTPLVAVALGILGFVSLLNESTGGLFALTLIVAIPILIFFVILDRNRKTTVVFYEMDEVSEGVFKSLYDSFEQFKRCKKIWHIPSAGNVHDSKYHAGASRLVTRKLVSVSFTNPKFVKTNVPTPNFSVGTQQIYFFPDKILIFDNSGVGGLSFSNLIIERSPVRFIEDEGVPRDSQVVDRTWRYVNKKGGPDRRFKDNKELPIAEYDSVHLKSLSGLNELLYVSKVGAVSTVKSAVEASAKLLGA</sequence>
<keyword evidence="4" id="KW-1185">Reference proteome</keyword>
<gene>
    <name evidence="3" type="ORF">SH580_07300</name>
</gene>
<name>A0ABZ0RMR2_9BACT</name>
<keyword evidence="1" id="KW-1133">Transmembrane helix</keyword>
<dbReference type="Proteomes" id="UP001324993">
    <property type="component" value="Chromosome"/>
</dbReference>
<proteinExistence type="predicted"/>
<dbReference type="EMBL" id="CP138858">
    <property type="protein sequence ID" value="WPJ97514.1"/>
    <property type="molecule type" value="Genomic_DNA"/>
</dbReference>
<evidence type="ECO:0000259" key="2">
    <source>
        <dbReference type="Pfam" id="PF14020"/>
    </source>
</evidence>
<protein>
    <submittedName>
        <fullName evidence="3">DUF4236 domain-containing protein</fullName>
    </submittedName>
</protein>
<dbReference type="InterPro" id="IPR025330">
    <property type="entry name" value="DUF4236"/>
</dbReference>
<keyword evidence="1" id="KW-0812">Transmembrane</keyword>
<keyword evidence="1" id="KW-0472">Membrane</keyword>
<dbReference type="RefSeq" id="WP_319834356.1">
    <property type="nucleotide sequence ID" value="NZ_CP138858.1"/>
</dbReference>